<evidence type="ECO:0000259" key="6">
    <source>
        <dbReference type="Pfam" id="PF16923"/>
    </source>
</evidence>
<dbReference type="InterPro" id="IPR004888">
    <property type="entry name" value="Glycoside_hydrolase_63"/>
</dbReference>
<organism evidence="7 8">
    <name type="scientific">Discina gigas</name>
    <dbReference type="NCBI Taxonomy" id="1032678"/>
    <lineage>
        <taxon>Eukaryota</taxon>
        <taxon>Fungi</taxon>
        <taxon>Dikarya</taxon>
        <taxon>Ascomycota</taxon>
        <taxon>Pezizomycotina</taxon>
        <taxon>Pezizomycetes</taxon>
        <taxon>Pezizales</taxon>
        <taxon>Discinaceae</taxon>
        <taxon>Discina</taxon>
    </lineage>
</organism>
<feature type="domain" description="Glycosyl hydrolase family 63 N-terminal" evidence="6">
    <location>
        <begin position="47"/>
        <end position="275"/>
    </location>
</feature>
<dbReference type="EMBL" id="JBBBZM010000029">
    <property type="protein sequence ID" value="KAL0637851.1"/>
    <property type="molecule type" value="Genomic_DNA"/>
</dbReference>
<feature type="signal peptide" evidence="5">
    <location>
        <begin position="1"/>
        <end position="25"/>
    </location>
</feature>
<gene>
    <name evidence="7" type="primary">CWH41_1</name>
    <name evidence="7" type="ORF">Q9L58_003071</name>
</gene>
<name>A0ABR3GPJ5_9PEZI</name>
<keyword evidence="4" id="KW-0325">Glycoprotein</keyword>
<evidence type="ECO:0000256" key="1">
    <source>
        <dbReference type="ARBA" id="ARBA00022801"/>
    </source>
</evidence>
<dbReference type="InterPro" id="IPR038518">
    <property type="entry name" value="Glyco_hydro_63N_sf"/>
</dbReference>
<dbReference type="Gene3D" id="2.70.98.110">
    <property type="entry name" value="Glycosyl hydrolase family 63, N-terminal domain"/>
    <property type="match status" value="1"/>
</dbReference>
<keyword evidence="2 3" id="KW-0326">Glycosidase</keyword>
<comment type="function">
    <text evidence="3">Cleaves the distal alpha 1,2-linked glucose residue from the Glc(3)Man(9)GlcNAc(2) oligosaccharide precursor.</text>
</comment>
<keyword evidence="3" id="KW-0256">Endoplasmic reticulum</keyword>
<dbReference type="EC" id="3.2.1.106" evidence="3"/>
<dbReference type="GO" id="GO:0004573">
    <property type="term" value="F:Glc3Man9GlcNAc2 oligosaccharide glucosidase activity"/>
    <property type="evidence" value="ECO:0007669"/>
    <property type="project" value="UniProtKB-EC"/>
</dbReference>
<dbReference type="PANTHER" id="PTHR10412:SF11">
    <property type="entry name" value="MANNOSYL-OLIGOSACCHARIDE GLUCOSIDASE"/>
    <property type="match status" value="1"/>
</dbReference>
<dbReference type="Proteomes" id="UP001447188">
    <property type="component" value="Unassembled WGS sequence"/>
</dbReference>
<keyword evidence="5" id="KW-0732">Signal</keyword>
<comment type="similarity">
    <text evidence="3">Belongs to the glycosyl hydrolase 63 family.</text>
</comment>
<comment type="pathway">
    <text evidence="4">Glycan metabolism; N-glycan degradation.</text>
</comment>
<protein>
    <recommendedName>
        <fullName evidence="3">Mannosyl-oligosaccharide glucosidase</fullName>
        <ecNumber evidence="3">3.2.1.106</ecNumber>
    </recommendedName>
    <alternativeName>
        <fullName evidence="4">Glucosidase I</fullName>
    </alternativeName>
</protein>
<evidence type="ECO:0000256" key="5">
    <source>
        <dbReference type="SAM" id="SignalP"/>
    </source>
</evidence>
<dbReference type="PANTHER" id="PTHR10412">
    <property type="entry name" value="MANNOSYL-OLIGOSACCHARIDE GLUCOSIDASE"/>
    <property type="match status" value="1"/>
</dbReference>
<evidence type="ECO:0000256" key="3">
    <source>
        <dbReference type="RuleBase" id="RU368089"/>
    </source>
</evidence>
<comment type="subcellular location">
    <subcellularLocation>
        <location evidence="3">Endoplasmic reticulum membrane</location>
        <topology evidence="3">Single-pass type II membrane protein</topology>
    </subcellularLocation>
</comment>
<comment type="catalytic activity">
    <reaction evidence="3">
        <text>N(4)-(alpha-D-Glc-(1-&gt;2)-alpha-D-Glc-(1-&gt;3)-alpha-D-Glc-(1-&gt;3)-alpha-D-Man-(1-&gt;2)-alpha-D-Man-(1-&gt;2)-alpha-D-Man-(1-&gt;3)-[alpha-D-Man-(1-&gt;2)-alpha-D-Man-(1-&gt;3)-[alpha-D-Man-(1-&gt;2)-alpha-D-Man-(1-&gt;6)]-alpha-D-Man-(1-&gt;6)]-beta-D-Man-(1-&gt;4)-beta-D-GlcNAc-(1-&gt;4)-beta-D-GlcNAc)-L-asparaginyl-[protein] + H2O = N(4)-(alpha-D-Glc-(1-&gt;3)-alpha-D-Glc-(1-&gt;3)-alpha-D-Man-(1-&gt;2)-alpha-D-Man-(1-&gt;2)-alpha-D-Man-(1-&gt;3)-[alpha-D-Man-(1-&gt;2)-alpha-D-Man-(1-&gt;3)-[alpha-D-Man-(1-&gt;2)-alpha-D-Man-(1-&gt;6)]-alpha-D-Man-(1-&gt;6)]-beta-D-Man-(1-&gt;4)-beta-D-GlcNAc-(1-&gt;4)-beta-D-GlcNAc)-L-asparaginyl-[protein] + beta-D-glucose</text>
        <dbReference type="Rhea" id="RHEA:55988"/>
        <dbReference type="Rhea" id="RHEA-COMP:12806"/>
        <dbReference type="Rhea" id="RHEA-COMP:14355"/>
        <dbReference type="ChEBI" id="CHEBI:15377"/>
        <dbReference type="ChEBI" id="CHEBI:15903"/>
        <dbReference type="ChEBI" id="CHEBI:59082"/>
        <dbReference type="ChEBI" id="CHEBI:132537"/>
        <dbReference type="EC" id="3.2.1.106"/>
    </reaction>
</comment>
<evidence type="ECO:0000256" key="2">
    <source>
        <dbReference type="ARBA" id="ARBA00023295"/>
    </source>
</evidence>
<dbReference type="InterPro" id="IPR031631">
    <property type="entry name" value="Glyco_hydro_63N"/>
</dbReference>
<keyword evidence="1 3" id="KW-0378">Hydrolase</keyword>
<evidence type="ECO:0000313" key="7">
    <source>
        <dbReference type="EMBL" id="KAL0637851.1"/>
    </source>
</evidence>
<accession>A0ABR3GPJ5</accession>
<evidence type="ECO:0000256" key="4">
    <source>
        <dbReference type="RuleBase" id="RU369107"/>
    </source>
</evidence>
<keyword evidence="8" id="KW-1185">Reference proteome</keyword>
<feature type="chain" id="PRO_5047404295" description="Mannosyl-oligosaccharide glucosidase" evidence="5">
    <location>
        <begin position="26"/>
        <end position="319"/>
    </location>
</feature>
<dbReference type="Pfam" id="PF16923">
    <property type="entry name" value="Glyco_hydro_63N"/>
    <property type="match status" value="1"/>
</dbReference>
<evidence type="ECO:0000313" key="8">
    <source>
        <dbReference type="Proteomes" id="UP001447188"/>
    </source>
</evidence>
<proteinExistence type="inferred from homology"/>
<sequence length="319" mass="35845">MAVRSRLAILQFLLLAVFSALFTNATDTTEDGQWILVNEISRASNQSLLWGPYRPNLYFGVKPRIPNSLIAGLMWSRVEDFRSIQNSVRHACEQGDNMAGYGWEEYDVRTGGSQIIRDQGNMIDIQTQFVKVEGGEHGGHWGVRITGTPRADAPEDLKTAIWFYVGLEGFGSVTLENEPDEKGLEGTVHLEGSVPHLGEFKIDVTPGPETNRAPNIVNPAYWAEKPLDRTIYHSVQASENEVWNAKDFLFLALRDNLADLKERFAKEGHPPPWQTFTMKNTFQPGNLHYVQKVFEGAFEVKLLQLPIYAKAVELGRALS</sequence>
<comment type="caution">
    <text evidence="7">The sequence shown here is derived from an EMBL/GenBank/DDBJ whole genome shotgun (WGS) entry which is preliminary data.</text>
</comment>
<reference evidence="7 8" key="1">
    <citation type="submission" date="2024-02" db="EMBL/GenBank/DDBJ databases">
        <title>Discinaceae phylogenomics.</title>
        <authorList>
            <person name="Dirks A.C."/>
            <person name="James T.Y."/>
        </authorList>
    </citation>
    <scope>NUCLEOTIDE SEQUENCE [LARGE SCALE GENOMIC DNA]</scope>
    <source>
        <strain evidence="7 8">ACD0624</strain>
    </source>
</reference>